<evidence type="ECO:0000313" key="2">
    <source>
        <dbReference type="EMBL" id="KGN43797.1"/>
    </source>
</evidence>
<feature type="transmembrane region" description="Helical" evidence="1">
    <location>
        <begin position="78"/>
        <end position="99"/>
    </location>
</feature>
<feature type="transmembrane region" description="Helical" evidence="1">
    <location>
        <begin position="46"/>
        <end position="66"/>
    </location>
</feature>
<reference evidence="2 3" key="2">
    <citation type="journal article" date="2009" name="PLoS ONE">
        <title>An integrated genetic and cytogenetic map of the cucumber genome.</title>
        <authorList>
            <person name="Ren Y."/>
            <person name="Zhang Z."/>
            <person name="Liu J."/>
            <person name="Staub J.E."/>
            <person name="Han Y."/>
            <person name="Cheng Z."/>
            <person name="Li X."/>
            <person name="Lu J."/>
            <person name="Miao H."/>
            <person name="Kang H."/>
            <person name="Xie B."/>
            <person name="Gu X."/>
            <person name="Wang X."/>
            <person name="Du Y."/>
            <person name="Jin W."/>
            <person name="Huang S."/>
        </authorList>
    </citation>
    <scope>NUCLEOTIDE SEQUENCE [LARGE SCALE GENOMIC DNA]</scope>
    <source>
        <strain evidence="3">cv. 9930</strain>
    </source>
</reference>
<dbReference type="Proteomes" id="UP000029981">
    <property type="component" value="Chromosome 7"/>
</dbReference>
<organism evidence="2 3">
    <name type="scientific">Cucumis sativus</name>
    <name type="common">Cucumber</name>
    <dbReference type="NCBI Taxonomy" id="3659"/>
    <lineage>
        <taxon>Eukaryota</taxon>
        <taxon>Viridiplantae</taxon>
        <taxon>Streptophyta</taxon>
        <taxon>Embryophyta</taxon>
        <taxon>Tracheophyta</taxon>
        <taxon>Spermatophyta</taxon>
        <taxon>Magnoliopsida</taxon>
        <taxon>eudicotyledons</taxon>
        <taxon>Gunneridae</taxon>
        <taxon>Pentapetalae</taxon>
        <taxon>rosids</taxon>
        <taxon>fabids</taxon>
        <taxon>Cucurbitales</taxon>
        <taxon>Cucurbitaceae</taxon>
        <taxon>Benincaseae</taxon>
        <taxon>Cucumis</taxon>
    </lineage>
</organism>
<name>A0A0A0K675_CUCSA</name>
<reference evidence="2 3" key="1">
    <citation type="journal article" date="2009" name="Nat. Genet.">
        <title>The genome of the cucumber, Cucumis sativus L.</title>
        <authorList>
            <person name="Huang S."/>
            <person name="Li R."/>
            <person name="Zhang Z."/>
            <person name="Li L."/>
            <person name="Gu X."/>
            <person name="Fan W."/>
            <person name="Lucas W.J."/>
            <person name="Wang X."/>
            <person name="Xie B."/>
            <person name="Ni P."/>
            <person name="Ren Y."/>
            <person name="Zhu H."/>
            <person name="Li J."/>
            <person name="Lin K."/>
            <person name="Jin W."/>
            <person name="Fei Z."/>
            <person name="Li G."/>
            <person name="Staub J."/>
            <person name="Kilian A."/>
            <person name="van der Vossen E.A."/>
            <person name="Wu Y."/>
            <person name="Guo J."/>
            <person name="He J."/>
            <person name="Jia Z."/>
            <person name="Ren Y."/>
            <person name="Tian G."/>
            <person name="Lu Y."/>
            <person name="Ruan J."/>
            <person name="Qian W."/>
            <person name="Wang M."/>
            <person name="Huang Q."/>
            <person name="Li B."/>
            <person name="Xuan Z."/>
            <person name="Cao J."/>
            <person name="Asan"/>
            <person name="Wu Z."/>
            <person name="Zhang J."/>
            <person name="Cai Q."/>
            <person name="Bai Y."/>
            <person name="Zhao B."/>
            <person name="Han Y."/>
            <person name="Li Y."/>
            <person name="Li X."/>
            <person name="Wang S."/>
            <person name="Shi Q."/>
            <person name="Liu S."/>
            <person name="Cho W.K."/>
            <person name="Kim J.Y."/>
            <person name="Xu Y."/>
            <person name="Heller-Uszynska K."/>
            <person name="Miao H."/>
            <person name="Cheng Z."/>
            <person name="Zhang S."/>
            <person name="Wu J."/>
            <person name="Yang Y."/>
            <person name="Kang H."/>
            <person name="Li M."/>
            <person name="Liang H."/>
            <person name="Ren X."/>
            <person name="Shi Z."/>
            <person name="Wen M."/>
            <person name="Jian M."/>
            <person name="Yang H."/>
            <person name="Zhang G."/>
            <person name="Yang Z."/>
            <person name="Chen R."/>
            <person name="Liu S."/>
            <person name="Li J."/>
            <person name="Ma L."/>
            <person name="Liu H."/>
            <person name="Zhou Y."/>
            <person name="Zhao J."/>
            <person name="Fang X."/>
            <person name="Li G."/>
            <person name="Fang L."/>
            <person name="Li Y."/>
            <person name="Liu D."/>
            <person name="Zheng H."/>
            <person name="Zhang Y."/>
            <person name="Qin N."/>
            <person name="Li Z."/>
            <person name="Yang G."/>
            <person name="Yang S."/>
            <person name="Bolund L."/>
            <person name="Kristiansen K."/>
            <person name="Zheng H."/>
            <person name="Li S."/>
            <person name="Zhang X."/>
            <person name="Yang H."/>
            <person name="Wang J."/>
            <person name="Sun R."/>
            <person name="Zhang B."/>
            <person name="Jiang S."/>
            <person name="Wang J."/>
            <person name="Du Y."/>
            <person name="Li S."/>
        </authorList>
    </citation>
    <scope>NUCLEOTIDE SEQUENCE [LARGE SCALE GENOMIC DNA]</scope>
    <source>
        <strain evidence="3">cv. 9930</strain>
    </source>
</reference>
<keyword evidence="1" id="KW-0812">Transmembrane</keyword>
<reference evidence="2 3" key="4">
    <citation type="journal article" date="2011" name="BMC Genomics">
        <title>RNA-Seq improves annotation of protein-coding genes in the cucumber genome.</title>
        <authorList>
            <person name="Li Z."/>
            <person name="Zhang Z."/>
            <person name="Yan P."/>
            <person name="Huang S."/>
            <person name="Fei Z."/>
            <person name="Lin K."/>
        </authorList>
    </citation>
    <scope>NUCLEOTIDE SEQUENCE [LARGE SCALE GENOMIC DNA]</scope>
    <source>
        <strain evidence="3">cv. 9930</strain>
    </source>
</reference>
<protein>
    <submittedName>
        <fullName evidence="2">Uncharacterized protein</fullName>
    </submittedName>
</protein>
<dbReference type="EMBL" id="CM002928">
    <property type="protein sequence ID" value="KGN43797.1"/>
    <property type="molecule type" value="Genomic_DNA"/>
</dbReference>
<sequence length="101" mass="11817">MDDRVMSLVAQILRRSISIVFFRICIRLHVRLQPLPWPQKWTRKTLLAFLGSLLILISNSNFHSIFPISLAAFQLLPMSIPFLQFKIPQIFGTWVFFGLRC</sequence>
<keyword evidence="1" id="KW-0472">Membrane</keyword>
<keyword evidence="1" id="KW-1133">Transmembrane helix</keyword>
<reference evidence="2 3" key="3">
    <citation type="journal article" date="2010" name="BMC Genomics">
        <title>Transcriptome sequencing and comparative analysis of cucumber flowers with different sex types.</title>
        <authorList>
            <person name="Guo S."/>
            <person name="Zheng Y."/>
            <person name="Joung J.G."/>
            <person name="Liu S."/>
            <person name="Zhang Z."/>
            <person name="Crasta O.R."/>
            <person name="Sobral B.W."/>
            <person name="Xu Y."/>
            <person name="Huang S."/>
            <person name="Fei Z."/>
        </authorList>
    </citation>
    <scope>NUCLEOTIDE SEQUENCE [LARGE SCALE GENOMIC DNA]</scope>
    <source>
        <strain evidence="3">cv. 9930</strain>
    </source>
</reference>
<gene>
    <name evidence="2" type="ORF">Csa_7G067520</name>
</gene>
<dbReference type="Gramene" id="KGN43797">
    <property type="protein sequence ID" value="KGN43797"/>
    <property type="gene ID" value="Csa_7G067520"/>
</dbReference>
<dbReference type="AlphaFoldDB" id="A0A0A0K675"/>
<dbReference type="eggNOG" id="KOG1650">
    <property type="taxonomic scope" value="Eukaryota"/>
</dbReference>
<evidence type="ECO:0000256" key="1">
    <source>
        <dbReference type="SAM" id="Phobius"/>
    </source>
</evidence>
<keyword evidence="3" id="KW-1185">Reference proteome</keyword>
<accession>A0A0A0K675</accession>
<proteinExistence type="predicted"/>
<evidence type="ECO:0000313" key="3">
    <source>
        <dbReference type="Proteomes" id="UP000029981"/>
    </source>
</evidence>